<dbReference type="GO" id="GO:0042277">
    <property type="term" value="F:peptide binding"/>
    <property type="evidence" value="ECO:0007669"/>
    <property type="project" value="TreeGrafter"/>
</dbReference>
<feature type="binding site" evidence="21">
    <location>
        <position position="416"/>
    </location>
    <ligand>
        <name>Zn(2+)</name>
        <dbReference type="ChEBI" id="CHEBI:29105"/>
        <note>catalytic</note>
    </ligand>
</feature>
<dbReference type="GO" id="GO:0070006">
    <property type="term" value="F:metalloaminopeptidase activity"/>
    <property type="evidence" value="ECO:0007669"/>
    <property type="project" value="TreeGrafter"/>
</dbReference>
<dbReference type="PRINTS" id="PR00756">
    <property type="entry name" value="ALADIPTASE"/>
</dbReference>
<feature type="region of interest" description="Disordered" evidence="24">
    <location>
        <begin position="40"/>
        <end position="102"/>
    </location>
</feature>
<dbReference type="GO" id="GO:0005737">
    <property type="term" value="C:cytoplasm"/>
    <property type="evidence" value="ECO:0007669"/>
    <property type="project" value="TreeGrafter"/>
</dbReference>
<feature type="domain" description="ERAP1-like C-terminal" evidence="26">
    <location>
        <begin position="639"/>
        <end position="956"/>
    </location>
</feature>
<evidence type="ECO:0000256" key="19">
    <source>
        <dbReference type="PIRSR" id="PIRSR634016-1"/>
    </source>
</evidence>
<dbReference type="Pfam" id="PF11838">
    <property type="entry name" value="ERAP1_C"/>
    <property type="match status" value="1"/>
</dbReference>
<evidence type="ECO:0000259" key="25">
    <source>
        <dbReference type="Pfam" id="PF01433"/>
    </source>
</evidence>
<evidence type="ECO:0000256" key="16">
    <source>
        <dbReference type="ARBA" id="ARBA00023136"/>
    </source>
</evidence>
<feature type="transmembrane region" description="Helical" evidence="23">
    <location>
        <begin position="21"/>
        <end position="41"/>
    </location>
</feature>
<evidence type="ECO:0000256" key="12">
    <source>
        <dbReference type="ARBA" id="ARBA00022837"/>
    </source>
</evidence>
<evidence type="ECO:0000256" key="9">
    <source>
        <dbReference type="ARBA" id="ARBA00022723"/>
    </source>
</evidence>
<feature type="domain" description="Aminopeptidase N-like N-terminal" evidence="27">
    <location>
        <begin position="115"/>
        <end position="305"/>
    </location>
</feature>
<evidence type="ECO:0000256" key="11">
    <source>
        <dbReference type="ARBA" id="ARBA00022833"/>
    </source>
</evidence>
<comment type="catalytic activity">
    <reaction evidence="1">
        <text>Release of N-terminal glutamate (and to a lesser extent aspartate) from a peptide.</text>
        <dbReference type="EC" id="3.4.11.7"/>
    </reaction>
</comment>
<dbReference type="InterPro" id="IPR014782">
    <property type="entry name" value="Peptidase_M1_dom"/>
</dbReference>
<feature type="binding site" evidence="21">
    <location>
        <position position="435"/>
    </location>
    <ligand>
        <name>Zn(2+)</name>
        <dbReference type="ChEBI" id="CHEBI:29105"/>
        <note>catalytic</note>
    </ligand>
</feature>
<evidence type="ECO:0000256" key="15">
    <source>
        <dbReference type="ARBA" id="ARBA00023049"/>
    </source>
</evidence>
<evidence type="ECO:0000259" key="26">
    <source>
        <dbReference type="Pfam" id="PF11838"/>
    </source>
</evidence>
<evidence type="ECO:0000256" key="4">
    <source>
        <dbReference type="ARBA" id="ARBA00011748"/>
    </source>
</evidence>
<keyword evidence="17" id="KW-1015">Disulfide bond</keyword>
<comment type="subcellular location">
    <subcellularLocation>
        <location evidence="2">Cell membrane</location>
        <topology evidence="2">Single-pass type II membrane protein</topology>
    </subcellularLocation>
</comment>
<dbReference type="PANTHER" id="PTHR11533:SF276">
    <property type="entry name" value="GLUTAMYL AMINOPEPTIDASE"/>
    <property type="match status" value="1"/>
</dbReference>
<evidence type="ECO:0000256" key="3">
    <source>
        <dbReference type="ARBA" id="ARBA00010136"/>
    </source>
</evidence>
<evidence type="ECO:0000256" key="17">
    <source>
        <dbReference type="ARBA" id="ARBA00023157"/>
    </source>
</evidence>
<dbReference type="GO" id="GO:0008217">
    <property type="term" value="P:regulation of blood pressure"/>
    <property type="evidence" value="ECO:0007669"/>
    <property type="project" value="TreeGrafter"/>
</dbReference>
<evidence type="ECO:0000256" key="20">
    <source>
        <dbReference type="PIRSR" id="PIRSR634016-2"/>
    </source>
</evidence>
<evidence type="ECO:0000256" key="6">
    <source>
        <dbReference type="ARBA" id="ARBA00022475"/>
    </source>
</evidence>
<feature type="binding site" evidence="21">
    <location>
        <position position="412"/>
    </location>
    <ligand>
        <name>Zn(2+)</name>
        <dbReference type="ChEBI" id="CHEBI:29105"/>
        <note>catalytic</note>
    </ligand>
</feature>
<keyword evidence="12" id="KW-0106">Calcium</keyword>
<dbReference type="AlphaFoldDB" id="A0A9D3PFG1"/>
<feature type="compositionally biased region" description="Low complexity" evidence="24">
    <location>
        <begin position="40"/>
        <end position="56"/>
    </location>
</feature>
<keyword evidence="29" id="KW-1185">Reference proteome</keyword>
<dbReference type="EMBL" id="JAFDVH010000020">
    <property type="protein sequence ID" value="KAG7458975.1"/>
    <property type="molecule type" value="Genomic_DNA"/>
</dbReference>
<dbReference type="InterPro" id="IPR050344">
    <property type="entry name" value="Peptidase_M1_aminopeptidases"/>
</dbReference>
<keyword evidence="11 21" id="KW-0862">Zinc</keyword>
<evidence type="ECO:0000256" key="22">
    <source>
        <dbReference type="PIRSR" id="PIRSR634016-4"/>
    </source>
</evidence>
<evidence type="ECO:0000256" key="21">
    <source>
        <dbReference type="PIRSR" id="PIRSR634016-3"/>
    </source>
</evidence>
<dbReference type="SUPFAM" id="SSF55486">
    <property type="entry name" value="Metalloproteases ('zincins'), catalytic domain"/>
    <property type="match status" value="1"/>
</dbReference>
<evidence type="ECO:0000256" key="24">
    <source>
        <dbReference type="SAM" id="MobiDB-lite"/>
    </source>
</evidence>
<dbReference type="Proteomes" id="UP001046870">
    <property type="component" value="Chromosome 20"/>
</dbReference>
<dbReference type="PANTHER" id="PTHR11533">
    <property type="entry name" value="PROTEASE M1 ZINC METALLOPROTEASE"/>
    <property type="match status" value="1"/>
</dbReference>
<keyword evidence="15 23" id="KW-0482">Metalloprotease</keyword>
<accession>A0A9D3PFG1</accession>
<feature type="domain" description="Peptidase M1 membrane alanine aminopeptidase" evidence="25">
    <location>
        <begin position="340"/>
        <end position="557"/>
    </location>
</feature>
<dbReference type="OrthoDB" id="510539at2759"/>
<dbReference type="InterPro" id="IPR045357">
    <property type="entry name" value="Aminopeptidase_N-like_N"/>
</dbReference>
<evidence type="ECO:0000256" key="8">
    <source>
        <dbReference type="ARBA" id="ARBA00022692"/>
    </source>
</evidence>
<dbReference type="InterPro" id="IPR042097">
    <property type="entry name" value="Aminopeptidase_N-like_N_sf"/>
</dbReference>
<keyword evidence="13" id="KW-0735">Signal-anchor</keyword>
<keyword evidence="6" id="KW-1003">Cell membrane</keyword>
<evidence type="ECO:0000256" key="14">
    <source>
        <dbReference type="ARBA" id="ARBA00022989"/>
    </source>
</evidence>
<feature type="site" description="Transition state stabilizer" evidence="22">
    <location>
        <position position="498"/>
    </location>
</feature>
<dbReference type="GO" id="GO:0006508">
    <property type="term" value="P:proteolysis"/>
    <property type="evidence" value="ECO:0007669"/>
    <property type="project" value="UniProtKB-KW"/>
</dbReference>
<name>A0A9D3PFG1_MEGAT</name>
<evidence type="ECO:0000256" key="10">
    <source>
        <dbReference type="ARBA" id="ARBA00022801"/>
    </source>
</evidence>
<protein>
    <recommendedName>
        <fullName evidence="23">Aminopeptidase</fullName>
        <ecNumber evidence="23">3.4.11.-</ecNumber>
    </recommendedName>
</protein>
<evidence type="ECO:0000313" key="29">
    <source>
        <dbReference type="Proteomes" id="UP001046870"/>
    </source>
</evidence>
<evidence type="ECO:0000256" key="13">
    <source>
        <dbReference type="ARBA" id="ARBA00022968"/>
    </source>
</evidence>
<dbReference type="Gene3D" id="1.10.390.10">
    <property type="entry name" value="Neutral Protease Domain 2"/>
    <property type="match status" value="1"/>
</dbReference>
<keyword evidence="18" id="KW-0325">Glycoprotein</keyword>
<evidence type="ECO:0000256" key="7">
    <source>
        <dbReference type="ARBA" id="ARBA00022670"/>
    </source>
</evidence>
<keyword evidence="16 23" id="KW-0472">Membrane</keyword>
<evidence type="ECO:0000259" key="27">
    <source>
        <dbReference type="Pfam" id="PF17900"/>
    </source>
</evidence>
<feature type="active site" description="Proton acceptor" evidence="19">
    <location>
        <position position="413"/>
    </location>
</feature>
<proteinExistence type="inferred from homology"/>
<dbReference type="Pfam" id="PF01433">
    <property type="entry name" value="Peptidase_M1"/>
    <property type="match status" value="1"/>
</dbReference>
<dbReference type="InterPro" id="IPR001930">
    <property type="entry name" value="Peptidase_M1"/>
</dbReference>
<feature type="binding site" evidence="20">
    <location>
        <begin position="376"/>
        <end position="380"/>
    </location>
    <ligand>
        <name>substrate</name>
    </ligand>
</feature>
<dbReference type="Gene3D" id="1.25.50.20">
    <property type="match status" value="1"/>
</dbReference>
<keyword evidence="7 23" id="KW-0645">Protease</keyword>
<evidence type="ECO:0000256" key="18">
    <source>
        <dbReference type="ARBA" id="ARBA00023180"/>
    </source>
</evidence>
<comment type="similarity">
    <text evidence="3 23">Belongs to the peptidase M1 family.</text>
</comment>
<feature type="compositionally biased region" description="Pro residues" evidence="24">
    <location>
        <begin position="57"/>
        <end position="87"/>
    </location>
</feature>
<reference evidence="28" key="1">
    <citation type="submission" date="2021-01" db="EMBL/GenBank/DDBJ databases">
        <authorList>
            <person name="Zahm M."/>
            <person name="Roques C."/>
            <person name="Cabau C."/>
            <person name="Klopp C."/>
            <person name="Donnadieu C."/>
            <person name="Jouanno E."/>
            <person name="Lampietro C."/>
            <person name="Louis A."/>
            <person name="Herpin A."/>
            <person name="Echchiki A."/>
            <person name="Berthelot C."/>
            <person name="Parey E."/>
            <person name="Roest-Crollius H."/>
            <person name="Braasch I."/>
            <person name="Postlethwait J."/>
            <person name="Bobe J."/>
            <person name="Montfort J."/>
            <person name="Bouchez O."/>
            <person name="Begum T."/>
            <person name="Mejri S."/>
            <person name="Adams A."/>
            <person name="Chen W.-J."/>
            <person name="Guiguen Y."/>
        </authorList>
    </citation>
    <scope>NUCLEOTIDE SEQUENCE</scope>
    <source>
        <strain evidence="28">YG-15Mar2019-1</strain>
        <tissue evidence="28">Brain</tissue>
    </source>
</reference>
<dbReference type="GO" id="GO:0043171">
    <property type="term" value="P:peptide catabolic process"/>
    <property type="evidence" value="ECO:0007669"/>
    <property type="project" value="TreeGrafter"/>
</dbReference>
<comment type="cofactor">
    <cofactor evidence="21 23">
        <name>Zn(2+)</name>
        <dbReference type="ChEBI" id="CHEBI:29105"/>
    </cofactor>
    <text evidence="21 23">Binds 1 zinc ion per subunit.</text>
</comment>
<dbReference type="SUPFAM" id="SSF63737">
    <property type="entry name" value="Leukotriene A4 hydrolase N-terminal domain"/>
    <property type="match status" value="1"/>
</dbReference>
<keyword evidence="5 23" id="KW-0031">Aminopeptidase</keyword>
<evidence type="ECO:0000256" key="23">
    <source>
        <dbReference type="RuleBase" id="RU364040"/>
    </source>
</evidence>
<evidence type="ECO:0000256" key="5">
    <source>
        <dbReference type="ARBA" id="ARBA00022438"/>
    </source>
</evidence>
<comment type="subunit">
    <text evidence="4">Homodimer; disulfide-linked.</text>
</comment>
<dbReference type="GO" id="GO:0004230">
    <property type="term" value="F:glutamyl aminopeptidase activity"/>
    <property type="evidence" value="ECO:0007669"/>
    <property type="project" value="UniProtKB-EC"/>
</dbReference>
<feature type="binding site" evidence="20">
    <location>
        <position position="242"/>
    </location>
    <ligand>
        <name>substrate</name>
    </ligand>
</feature>
<evidence type="ECO:0000313" key="28">
    <source>
        <dbReference type="EMBL" id="KAG7458975.1"/>
    </source>
</evidence>
<keyword evidence="9 21" id="KW-0479">Metal-binding</keyword>
<dbReference type="Pfam" id="PF17900">
    <property type="entry name" value="Peptidase_M1_N"/>
    <property type="match status" value="1"/>
</dbReference>
<dbReference type="GO" id="GO:0008270">
    <property type="term" value="F:zinc ion binding"/>
    <property type="evidence" value="ECO:0007669"/>
    <property type="project" value="UniProtKB-UniRule"/>
</dbReference>
<dbReference type="Gene3D" id="2.60.40.1730">
    <property type="entry name" value="tricorn interacting facor f3 domain"/>
    <property type="match status" value="1"/>
</dbReference>
<dbReference type="FunFam" id="1.10.390.10:FF:000016">
    <property type="entry name" value="Glutamyl aminopeptidase"/>
    <property type="match status" value="1"/>
</dbReference>
<dbReference type="InterPro" id="IPR024571">
    <property type="entry name" value="ERAP1-like_C_dom"/>
</dbReference>
<dbReference type="EC" id="3.4.11.-" evidence="23"/>
<dbReference type="FunFam" id="2.60.40.1910:FF:000003">
    <property type="entry name" value="Aminopeptidase"/>
    <property type="match status" value="1"/>
</dbReference>
<dbReference type="Gene3D" id="2.60.40.1910">
    <property type="match status" value="1"/>
</dbReference>
<dbReference type="GO" id="GO:0005886">
    <property type="term" value="C:plasma membrane"/>
    <property type="evidence" value="ECO:0007669"/>
    <property type="project" value="UniProtKB-SubCell"/>
</dbReference>
<dbReference type="InterPro" id="IPR027268">
    <property type="entry name" value="Peptidase_M4/M1_CTD_sf"/>
</dbReference>
<comment type="caution">
    <text evidence="28">The sequence shown here is derived from an EMBL/GenBank/DDBJ whole genome shotgun (WGS) entry which is preliminary data.</text>
</comment>
<dbReference type="InterPro" id="IPR034016">
    <property type="entry name" value="M1_APN-typ"/>
</dbReference>
<evidence type="ECO:0000256" key="2">
    <source>
        <dbReference type="ARBA" id="ARBA00004401"/>
    </source>
</evidence>
<gene>
    <name evidence="28" type="ORF">MATL_G00226320</name>
</gene>
<evidence type="ECO:0000256" key="1">
    <source>
        <dbReference type="ARBA" id="ARBA00001703"/>
    </source>
</evidence>
<dbReference type="GO" id="GO:0005615">
    <property type="term" value="C:extracellular space"/>
    <property type="evidence" value="ECO:0007669"/>
    <property type="project" value="TreeGrafter"/>
</dbReference>
<keyword evidence="14 23" id="KW-1133">Transmembrane helix</keyword>
<dbReference type="FunFam" id="2.60.40.1730:FF:000006">
    <property type="entry name" value="Aminopeptidase"/>
    <property type="match status" value="1"/>
</dbReference>
<keyword evidence="8 23" id="KW-0812">Transmembrane</keyword>
<feature type="binding site" evidence="20">
    <location>
        <position position="909"/>
    </location>
    <ligand>
        <name>substrate</name>
    </ligand>
</feature>
<sequence>MVESMEFEKEDKKYCVQRKHVVIICTVVVVVAVSVGLGVGLSRPSPAPCEEATPKPTEAPKPTPKPTEPPKPTTQPTEPPQPTPTTPPSDRGPCVPSDNATGEWKNFRLPSYVSPVHYDLHLEPDLSTDTYTGRVSIQLHVTRATTHLWLHIRETFVSGAPRLQRWTGGSLQDMPLKGCFEYKPQEYVVVEAAEQLPATSGDDHYILTLEFQGWLNGSLVGFYRTTYMENGVMKKIAATDHEPTDARKSFPCFDEPNKKATYKVSITHDRSYSALSNMPVEKIEDLPGNKKLTSFQRSVPMSTYLVCFAVHQFAFVERTSSRGVPLRIYAQPLQIHTAEYAANVTKIIFDHFENYFNMSYSIPKLDKIAIPDFGTGAMENWGLITYRENNLLYDEKESSSYNKQRVASVISHELVHQWFGNIVTMDWWDDLWLNEGFASFFEYVGVEEAEPTWKMRDIMLIDDVLPVMVDDALLSSHPIIVDVSTPAEITSVFDGISYSKGASILRMLEDLMGRDDFRDGCRKYLKDFHFKNAKTADFWRSLAAVSGLPVESIMDTWTKQMGYPVLSLSLTGAEAKLTQKRFLLDPNADPSQPASPFGYKWTIPIQWHSLGSNNNGTVTFDIAQPELTVTGYSSTTDGLLKVNRDHMGFYRVNHHENMWSTISQQLLTNHLEFYTADRCGYIDDVFALGRANVLDYGNAFNLTKYLSAEKEYIVWDRVASSISYINDMLMDDRTLYPKLQKYFRDQVRNITKELGWQDTGSQTERLLRETVLGIACKMGDQEALDQASQLFDQWISGASVGVNLRLLVYRYGMKNSGTEEKWNVTFERYRTTTLAQEKDKLLYGLASVENVGLLHRLLEAARDESIVRSQDVFTLIRYVSLNKYGKTMAWDWMTLNWEYLVDRFTLNDRNLGRLVARITTTFNTELQLWQMQHFFERYPEAGAGETPRKQALETVKNNIEWVATNIAEIGAWLESNVM</sequence>
<keyword evidence="10 23" id="KW-0378">Hydrolase</keyword>
<organism evidence="28 29">
    <name type="scientific">Megalops atlanticus</name>
    <name type="common">Tarpon</name>
    <name type="synonym">Clupea gigantea</name>
    <dbReference type="NCBI Taxonomy" id="7932"/>
    <lineage>
        <taxon>Eukaryota</taxon>
        <taxon>Metazoa</taxon>
        <taxon>Chordata</taxon>
        <taxon>Craniata</taxon>
        <taxon>Vertebrata</taxon>
        <taxon>Euteleostomi</taxon>
        <taxon>Actinopterygii</taxon>
        <taxon>Neopterygii</taxon>
        <taxon>Teleostei</taxon>
        <taxon>Elopiformes</taxon>
        <taxon>Megalopidae</taxon>
        <taxon>Megalops</taxon>
    </lineage>
</organism>
<dbReference type="FunFam" id="1.25.50.20:FF:000001">
    <property type="entry name" value="Aminopeptidase"/>
    <property type="match status" value="1"/>
</dbReference>
<dbReference type="CDD" id="cd09601">
    <property type="entry name" value="M1_APN-Q_like"/>
    <property type="match status" value="1"/>
</dbReference>